<gene>
    <name evidence="4" type="ORF">JFN90_06100</name>
</gene>
<dbReference type="PANTHER" id="PTHR43656:SF2">
    <property type="entry name" value="BINDING OXIDOREDUCTASE, PUTATIVE (AFU_ORTHOLOGUE AFUA_2G08260)-RELATED"/>
    <property type="match status" value="1"/>
</dbReference>
<keyword evidence="5" id="KW-1185">Reference proteome</keyword>
<sequence>MKAFEGMKVFEKMKFKNLTIKNRIVRSATHSHLGNLDGTISDEELDMFEELASNDIGLIIAGQFFVSKKGIVRPGSNELAEDYQIERASKIIARVRPYGTKVIAQLNHAGAKAYPEDNKVGPSVIELEKDKPAREMSVDEIGSVIEDFIDAAYRAKSSGMDGVEIHCAHDYLLCEFLTPSFNKRTDKYGETYEGRFLIVKEIIQGIKIKCGSDYPVFVKVNSNAADENEQYTSDLKKMIPEFKRLGVEAVEFSGSNFIHMKYSDHNYFVESAMNIKGNTDIPVVVVGGIRNFADMEAVLEAGVDMISISRPLIREPDLITRLKNGQEKAKCTSCNKCFVVGKKRCVFNKD</sequence>
<name>A0ABS0YNZ4_9BACT</name>
<keyword evidence="2" id="KW-0560">Oxidoreductase</keyword>
<evidence type="ECO:0000259" key="3">
    <source>
        <dbReference type="Pfam" id="PF00724"/>
    </source>
</evidence>
<evidence type="ECO:0000256" key="2">
    <source>
        <dbReference type="ARBA" id="ARBA00023002"/>
    </source>
</evidence>
<keyword evidence="1" id="KW-0285">Flavoprotein</keyword>
<accession>A0ABS0YNZ4</accession>
<reference evidence="4 5" key="1">
    <citation type="submission" date="2020-12" db="EMBL/GenBank/DDBJ databases">
        <title>Geomonas sp. Red259, isolated from paddy soil.</title>
        <authorList>
            <person name="Xu Z."/>
            <person name="Zhang Z."/>
            <person name="Masuda Y."/>
            <person name="Itoh H."/>
            <person name="Senoo K."/>
        </authorList>
    </citation>
    <scope>NUCLEOTIDE SEQUENCE [LARGE SCALE GENOMIC DNA]</scope>
    <source>
        <strain evidence="4 5">Red259</strain>
    </source>
</reference>
<protein>
    <submittedName>
        <fullName evidence="4">NADH:flavin oxidoreductase</fullName>
    </submittedName>
</protein>
<dbReference type="InterPro" id="IPR051799">
    <property type="entry name" value="NADH_flavin_oxidoreductase"/>
</dbReference>
<dbReference type="EMBL" id="JAEMHK010000003">
    <property type="protein sequence ID" value="MBJ6799706.1"/>
    <property type="molecule type" value="Genomic_DNA"/>
</dbReference>
<evidence type="ECO:0000256" key="1">
    <source>
        <dbReference type="ARBA" id="ARBA00022630"/>
    </source>
</evidence>
<dbReference type="Gene3D" id="3.20.20.70">
    <property type="entry name" value="Aldolase class I"/>
    <property type="match status" value="1"/>
</dbReference>
<feature type="domain" description="NADH:flavin oxidoreductase/NADH oxidase N-terminal" evidence="3">
    <location>
        <begin position="8"/>
        <end position="328"/>
    </location>
</feature>
<dbReference type="Proteomes" id="UP000641025">
    <property type="component" value="Unassembled WGS sequence"/>
</dbReference>
<dbReference type="CDD" id="cd02803">
    <property type="entry name" value="OYE_like_FMN_family"/>
    <property type="match status" value="1"/>
</dbReference>
<evidence type="ECO:0000313" key="5">
    <source>
        <dbReference type="Proteomes" id="UP000641025"/>
    </source>
</evidence>
<dbReference type="PANTHER" id="PTHR43656">
    <property type="entry name" value="BINDING OXIDOREDUCTASE, PUTATIVE (AFU_ORTHOLOGUE AFUA_2G08260)-RELATED"/>
    <property type="match status" value="1"/>
</dbReference>
<dbReference type="RefSeq" id="WP_199394208.1">
    <property type="nucleotide sequence ID" value="NZ_JAEMHK010000003.1"/>
</dbReference>
<dbReference type="SUPFAM" id="SSF51395">
    <property type="entry name" value="FMN-linked oxidoreductases"/>
    <property type="match status" value="1"/>
</dbReference>
<comment type="caution">
    <text evidence="4">The sequence shown here is derived from an EMBL/GenBank/DDBJ whole genome shotgun (WGS) entry which is preliminary data.</text>
</comment>
<dbReference type="Pfam" id="PF00724">
    <property type="entry name" value="Oxidored_FMN"/>
    <property type="match status" value="1"/>
</dbReference>
<organism evidence="4 5">
    <name type="scientific">Geomonas propionica</name>
    <dbReference type="NCBI Taxonomy" id="2798582"/>
    <lineage>
        <taxon>Bacteria</taxon>
        <taxon>Pseudomonadati</taxon>
        <taxon>Thermodesulfobacteriota</taxon>
        <taxon>Desulfuromonadia</taxon>
        <taxon>Geobacterales</taxon>
        <taxon>Geobacteraceae</taxon>
        <taxon>Geomonas</taxon>
    </lineage>
</organism>
<dbReference type="InterPro" id="IPR013785">
    <property type="entry name" value="Aldolase_TIM"/>
</dbReference>
<proteinExistence type="predicted"/>
<evidence type="ECO:0000313" key="4">
    <source>
        <dbReference type="EMBL" id="MBJ6799706.1"/>
    </source>
</evidence>
<dbReference type="InterPro" id="IPR001155">
    <property type="entry name" value="OxRdtase_FMN_N"/>
</dbReference>